<name>A0A6A4TBA9_SCOMX</name>
<accession>A0A6A4TBA9</accession>
<organism evidence="1 2">
    <name type="scientific">Scophthalmus maximus</name>
    <name type="common">Turbot</name>
    <name type="synonym">Psetta maxima</name>
    <dbReference type="NCBI Taxonomy" id="52904"/>
    <lineage>
        <taxon>Eukaryota</taxon>
        <taxon>Metazoa</taxon>
        <taxon>Chordata</taxon>
        <taxon>Craniata</taxon>
        <taxon>Vertebrata</taxon>
        <taxon>Euteleostomi</taxon>
        <taxon>Actinopterygii</taxon>
        <taxon>Neopterygii</taxon>
        <taxon>Teleostei</taxon>
        <taxon>Neoteleostei</taxon>
        <taxon>Acanthomorphata</taxon>
        <taxon>Carangaria</taxon>
        <taxon>Pleuronectiformes</taxon>
        <taxon>Pleuronectoidei</taxon>
        <taxon>Scophthalmidae</taxon>
        <taxon>Scophthalmus</taxon>
    </lineage>
</organism>
<evidence type="ECO:0000313" key="2">
    <source>
        <dbReference type="Proteomes" id="UP000438429"/>
    </source>
</evidence>
<protein>
    <submittedName>
        <fullName evidence="1">Uncharacterized protein</fullName>
    </submittedName>
</protein>
<gene>
    <name evidence="1" type="ORF">F2P81_006027</name>
</gene>
<dbReference type="EMBL" id="VEVO01000005">
    <property type="protein sequence ID" value="KAF0042495.1"/>
    <property type="molecule type" value="Genomic_DNA"/>
</dbReference>
<comment type="caution">
    <text evidence="1">The sequence shown here is derived from an EMBL/GenBank/DDBJ whole genome shotgun (WGS) entry which is preliminary data.</text>
</comment>
<evidence type="ECO:0000313" key="1">
    <source>
        <dbReference type="EMBL" id="KAF0042495.1"/>
    </source>
</evidence>
<sequence length="116" mass="12879">MQQSMEAISLRHCCDVSDAQVASMAASSSSERCGLVILVCLFTIKHSDVTDKKPVGSTFGSVGRCRVLLEKEIGVFTKLVGRREHEVSPKSPGRRLLRLWTFTLKNTVDQHQQMST</sequence>
<reference evidence="1 2" key="1">
    <citation type="submission" date="2019-06" db="EMBL/GenBank/DDBJ databases">
        <title>Draft genomes of female and male turbot (Scophthalmus maximus).</title>
        <authorList>
            <person name="Xu H."/>
            <person name="Xu X.-W."/>
            <person name="Shao C."/>
            <person name="Chen S."/>
        </authorList>
    </citation>
    <scope>NUCLEOTIDE SEQUENCE [LARGE SCALE GENOMIC DNA]</scope>
    <source>
        <strain evidence="1">Ysfricsl-2016a</strain>
        <tissue evidence="1">Blood</tissue>
    </source>
</reference>
<proteinExistence type="predicted"/>
<dbReference type="AlphaFoldDB" id="A0A6A4TBA9"/>
<dbReference type="Proteomes" id="UP000438429">
    <property type="component" value="Unassembled WGS sequence"/>
</dbReference>